<dbReference type="Proteomes" id="UP000199225">
    <property type="component" value="Unassembled WGS sequence"/>
</dbReference>
<dbReference type="PANTHER" id="PTHR30561">
    <property type="entry name" value="SMR FAMILY PROTON-DEPENDENT DRUG EFFLUX TRANSPORTER SUGE"/>
    <property type="match status" value="1"/>
</dbReference>
<evidence type="ECO:0000256" key="1">
    <source>
        <dbReference type="ARBA" id="ARBA00004651"/>
    </source>
</evidence>
<evidence type="ECO:0000256" key="4">
    <source>
        <dbReference type="ARBA" id="ARBA00022692"/>
    </source>
</evidence>
<dbReference type="Pfam" id="PF00893">
    <property type="entry name" value="Multi_Drug_Res"/>
    <property type="match status" value="1"/>
</dbReference>
<evidence type="ECO:0000256" key="6">
    <source>
        <dbReference type="ARBA" id="ARBA00023136"/>
    </source>
</evidence>
<keyword evidence="10" id="KW-1185">Reference proteome</keyword>
<comment type="subcellular location">
    <subcellularLocation>
        <location evidence="1 7">Cell membrane</location>
        <topology evidence="1 7">Multi-pass membrane protein</topology>
    </subcellularLocation>
</comment>
<dbReference type="SUPFAM" id="SSF103481">
    <property type="entry name" value="Multidrug resistance efflux transporter EmrE"/>
    <property type="match status" value="1"/>
</dbReference>
<dbReference type="InterPro" id="IPR037185">
    <property type="entry name" value="EmrE-like"/>
</dbReference>
<sequence>MAWMIIGAMFEILWAIGLKLSEGFTDPFYSVLTVICILISFAFFTKALTVVDISTGYAIFTGIGAAGTAVAGMILLGDAFDLKKVFFILLLITGVIGLKLSSEDHYVKEEVS</sequence>
<dbReference type="InterPro" id="IPR000390">
    <property type="entry name" value="Small_drug/metabolite_transptr"/>
</dbReference>
<comment type="similarity">
    <text evidence="7">Belongs to the drug/metabolite transporter (DMT) superfamily. Small multidrug resistance (SMR) (TC 2.A.7.1) family.</text>
</comment>
<keyword evidence="3" id="KW-1003">Cell membrane</keyword>
<accession>A0A1G8U7T2</accession>
<evidence type="ECO:0000256" key="8">
    <source>
        <dbReference type="SAM" id="Phobius"/>
    </source>
</evidence>
<dbReference type="OrthoDB" id="21828at2"/>
<gene>
    <name evidence="9" type="ORF">SAMN04490247_2064</name>
</gene>
<keyword evidence="4 7" id="KW-0812">Transmembrane</keyword>
<organism evidence="9 10">
    <name type="scientific">Salimicrobium halophilum</name>
    <dbReference type="NCBI Taxonomy" id="86666"/>
    <lineage>
        <taxon>Bacteria</taxon>
        <taxon>Bacillati</taxon>
        <taxon>Bacillota</taxon>
        <taxon>Bacilli</taxon>
        <taxon>Bacillales</taxon>
        <taxon>Bacillaceae</taxon>
        <taxon>Salimicrobium</taxon>
    </lineage>
</organism>
<feature type="transmembrane region" description="Helical" evidence="8">
    <location>
        <begin position="57"/>
        <end position="76"/>
    </location>
</feature>
<dbReference type="GO" id="GO:0022857">
    <property type="term" value="F:transmembrane transporter activity"/>
    <property type="evidence" value="ECO:0007669"/>
    <property type="project" value="InterPro"/>
</dbReference>
<reference evidence="10" key="1">
    <citation type="submission" date="2016-10" db="EMBL/GenBank/DDBJ databases">
        <authorList>
            <person name="Varghese N."/>
            <person name="Submissions S."/>
        </authorList>
    </citation>
    <scope>NUCLEOTIDE SEQUENCE [LARGE SCALE GENOMIC DNA]</scope>
    <source>
        <strain evidence="10">DSM 4771</strain>
    </source>
</reference>
<keyword evidence="2" id="KW-0813">Transport</keyword>
<proteinExistence type="inferred from homology"/>
<feature type="transmembrane region" description="Helical" evidence="8">
    <location>
        <begin position="82"/>
        <end position="100"/>
    </location>
</feature>
<dbReference type="GO" id="GO:0005886">
    <property type="term" value="C:plasma membrane"/>
    <property type="evidence" value="ECO:0007669"/>
    <property type="project" value="UniProtKB-SubCell"/>
</dbReference>
<keyword evidence="6 8" id="KW-0472">Membrane</keyword>
<name>A0A1G8U7T2_9BACI</name>
<evidence type="ECO:0000313" key="9">
    <source>
        <dbReference type="EMBL" id="SDJ49195.1"/>
    </source>
</evidence>
<protein>
    <submittedName>
        <fullName evidence="9">Quaternary ammonium compound-resistance protein SugE</fullName>
    </submittedName>
</protein>
<evidence type="ECO:0000256" key="2">
    <source>
        <dbReference type="ARBA" id="ARBA00022448"/>
    </source>
</evidence>
<evidence type="ECO:0000256" key="3">
    <source>
        <dbReference type="ARBA" id="ARBA00022475"/>
    </source>
</evidence>
<dbReference type="Gene3D" id="1.10.3730.20">
    <property type="match status" value="1"/>
</dbReference>
<dbReference type="RefSeq" id="WP_093193792.1">
    <property type="nucleotide sequence ID" value="NZ_FNEV01000006.1"/>
</dbReference>
<dbReference type="AlphaFoldDB" id="A0A1G8U7T2"/>
<evidence type="ECO:0000313" key="10">
    <source>
        <dbReference type="Proteomes" id="UP000199225"/>
    </source>
</evidence>
<dbReference type="FunFam" id="1.10.3730.20:FF:000001">
    <property type="entry name" value="Quaternary ammonium compound resistance transporter SugE"/>
    <property type="match status" value="1"/>
</dbReference>
<feature type="transmembrane region" description="Helical" evidence="8">
    <location>
        <begin position="28"/>
        <end position="45"/>
    </location>
</feature>
<dbReference type="InterPro" id="IPR045324">
    <property type="entry name" value="Small_multidrug_res"/>
</dbReference>
<dbReference type="STRING" id="86666.SAMN04490247_2064"/>
<evidence type="ECO:0000256" key="5">
    <source>
        <dbReference type="ARBA" id="ARBA00022989"/>
    </source>
</evidence>
<evidence type="ECO:0000256" key="7">
    <source>
        <dbReference type="RuleBase" id="RU003942"/>
    </source>
</evidence>
<dbReference type="PANTHER" id="PTHR30561:SF0">
    <property type="entry name" value="GUANIDINIUM EXPORTER"/>
    <property type="match status" value="1"/>
</dbReference>
<keyword evidence="5 8" id="KW-1133">Transmembrane helix</keyword>
<dbReference type="EMBL" id="FNEV01000006">
    <property type="protein sequence ID" value="SDJ49195.1"/>
    <property type="molecule type" value="Genomic_DNA"/>
</dbReference>